<keyword evidence="2" id="KW-0812">Transmembrane</keyword>
<keyword evidence="2" id="KW-0472">Membrane</keyword>
<dbReference type="EMBL" id="ML145165">
    <property type="protein sequence ID" value="TBU55662.1"/>
    <property type="molecule type" value="Genomic_DNA"/>
</dbReference>
<dbReference type="Proteomes" id="UP000292082">
    <property type="component" value="Unassembled WGS sequence"/>
</dbReference>
<dbReference type="AlphaFoldDB" id="A0A4Q9PN37"/>
<reference evidence="4 5" key="1">
    <citation type="submission" date="2019-01" db="EMBL/GenBank/DDBJ databases">
        <title>Draft genome sequences of three monokaryotic isolates of the white-rot basidiomycete fungus Dichomitus squalens.</title>
        <authorList>
            <consortium name="DOE Joint Genome Institute"/>
            <person name="Lopez S.C."/>
            <person name="Andreopoulos B."/>
            <person name="Pangilinan J."/>
            <person name="Lipzen A."/>
            <person name="Riley R."/>
            <person name="Ahrendt S."/>
            <person name="Ng V."/>
            <person name="Barry K."/>
            <person name="Daum C."/>
            <person name="Grigoriev I.V."/>
            <person name="Hilden K.S."/>
            <person name="Makela M.R."/>
            <person name="de Vries R.P."/>
        </authorList>
    </citation>
    <scope>NUCLEOTIDE SEQUENCE [LARGE SCALE GENOMIC DNA]</scope>
    <source>
        <strain evidence="4 5">CBS 464.89</strain>
    </source>
</reference>
<gene>
    <name evidence="4" type="ORF">BD310DRAFT_979482</name>
</gene>
<evidence type="ECO:0000313" key="5">
    <source>
        <dbReference type="Proteomes" id="UP000292082"/>
    </source>
</evidence>
<evidence type="ECO:0000256" key="2">
    <source>
        <dbReference type="SAM" id="Phobius"/>
    </source>
</evidence>
<feature type="transmembrane region" description="Helical" evidence="2">
    <location>
        <begin position="220"/>
        <end position="243"/>
    </location>
</feature>
<feature type="compositionally biased region" description="Low complexity" evidence="1">
    <location>
        <begin position="675"/>
        <end position="688"/>
    </location>
</feature>
<keyword evidence="5" id="KW-1185">Reference proteome</keyword>
<feature type="region of interest" description="Disordered" evidence="1">
    <location>
        <begin position="805"/>
        <end position="835"/>
    </location>
</feature>
<evidence type="ECO:0000259" key="3">
    <source>
        <dbReference type="Pfam" id="PF20153"/>
    </source>
</evidence>
<protein>
    <recommendedName>
        <fullName evidence="3">DUF6535 domain-containing protein</fullName>
    </recommendedName>
</protein>
<evidence type="ECO:0000256" key="1">
    <source>
        <dbReference type="SAM" id="MobiDB-lite"/>
    </source>
</evidence>
<name>A0A4Q9PN37_9APHY</name>
<feature type="compositionally biased region" description="Pro residues" evidence="1">
    <location>
        <begin position="805"/>
        <end position="820"/>
    </location>
</feature>
<sequence length="835" mass="93132">MPAPGPRTQARSPWNSVVSGWISTTEQREDAWKFCASAVERHYEERLKRWNAELDMLLVFAGLFSTALTAFIVQSYPLLQPDNTDTVVLALAQISNQLQGLSVSPPVVNSTQRSVFSPEGVPFKAPDYAIWVNGLWFSSLICTLAASSVAVLVKQWLHQYSQSLSGMSPDIARLRQYRYDSLNRWQVPEIIAALPILLQLALALFLAGLIVLLWNLHPSVAISATVLSSIVAIFIIVTTLLPIFYNDCCYQSPQALVFFFLAQGLVHSALKIVRAIERRAQEAALEVTSRTSRKYVVLAHTRDAARVVLKRLGAWGSFRTWHAREKPNVEERHAELEQSLALTAYYVTLNDSMITTAIIPCLAGMDALSARMSVRYGNLVRDVTAGLPRGEWRAWRPLMPFVLTVFSLITRDPSKGVVKKVLQVMPRSGAQSSARTKLGMLYLLAMSQLVSRRIAARVAFHNMLVYLQSGRIDIERSAEPGATVLDDVEAVFPTTDAELEELVNFDKLESVSYYLTGIEYIIKYLLKHRVKLEQDGSPVPDRILALVDRFRLLLRSPVWTTQRSRQGVVLQALRYSQLLPLMKQLKHEKHIPEISGDEMLHDLKEAFGVLECLRASNVDIEQMANQDARLALSLIQKSLDDFERELRGGARGSDSVTEPSSTSELRSNIVKVSEQTTAQDKQTTKTSTESSGTQVDLPDIAVTSPSNDSTWNEEPSRTMEPWLDSLLDTIDPELSFFEEDQASTACMVDEFPDTPLADPNISLWLSQTAPIPQTRRHDSRPDSLTATGQHIFRLRAASRYLALPSPKPYPGILPPEPPRSSPTSAVPTTEVDIGD</sequence>
<dbReference type="Pfam" id="PF20153">
    <property type="entry name" value="DUF6535"/>
    <property type="match status" value="1"/>
</dbReference>
<feature type="domain" description="DUF6535" evidence="3">
    <location>
        <begin position="32"/>
        <end position="215"/>
    </location>
</feature>
<feature type="transmembrane region" description="Helical" evidence="2">
    <location>
        <begin position="128"/>
        <end position="153"/>
    </location>
</feature>
<accession>A0A4Q9PN37</accession>
<keyword evidence="2" id="KW-1133">Transmembrane helix</keyword>
<evidence type="ECO:0000313" key="4">
    <source>
        <dbReference type="EMBL" id="TBU55662.1"/>
    </source>
</evidence>
<feature type="transmembrane region" description="Helical" evidence="2">
    <location>
        <begin position="190"/>
        <end position="214"/>
    </location>
</feature>
<feature type="transmembrane region" description="Helical" evidence="2">
    <location>
        <begin position="255"/>
        <end position="273"/>
    </location>
</feature>
<proteinExistence type="predicted"/>
<feature type="compositionally biased region" description="Polar residues" evidence="1">
    <location>
        <begin position="703"/>
        <end position="713"/>
    </location>
</feature>
<feature type="transmembrane region" description="Helical" evidence="2">
    <location>
        <begin position="56"/>
        <end position="76"/>
    </location>
</feature>
<feature type="region of interest" description="Disordered" evidence="1">
    <location>
        <begin position="647"/>
        <end position="717"/>
    </location>
</feature>
<dbReference type="InterPro" id="IPR045338">
    <property type="entry name" value="DUF6535"/>
</dbReference>
<feature type="compositionally biased region" description="Polar residues" evidence="1">
    <location>
        <begin position="654"/>
        <end position="666"/>
    </location>
</feature>
<organism evidence="4 5">
    <name type="scientific">Dichomitus squalens</name>
    <dbReference type="NCBI Taxonomy" id="114155"/>
    <lineage>
        <taxon>Eukaryota</taxon>
        <taxon>Fungi</taxon>
        <taxon>Dikarya</taxon>
        <taxon>Basidiomycota</taxon>
        <taxon>Agaricomycotina</taxon>
        <taxon>Agaricomycetes</taxon>
        <taxon>Polyporales</taxon>
        <taxon>Polyporaceae</taxon>
        <taxon>Dichomitus</taxon>
    </lineage>
</organism>